<dbReference type="EnsemblMetazoa" id="AEPI005561-RA">
    <property type="protein sequence ID" value="AEPI005561-PA"/>
    <property type="gene ID" value="AEPI005561"/>
</dbReference>
<protein>
    <submittedName>
        <fullName evidence="1">Uncharacterized protein</fullName>
    </submittedName>
</protein>
<accession>A0A182PF56</accession>
<organism evidence="1 2">
    <name type="scientific">Anopheles epiroticus</name>
    <dbReference type="NCBI Taxonomy" id="199890"/>
    <lineage>
        <taxon>Eukaryota</taxon>
        <taxon>Metazoa</taxon>
        <taxon>Ecdysozoa</taxon>
        <taxon>Arthropoda</taxon>
        <taxon>Hexapoda</taxon>
        <taxon>Insecta</taxon>
        <taxon>Pterygota</taxon>
        <taxon>Neoptera</taxon>
        <taxon>Endopterygota</taxon>
        <taxon>Diptera</taxon>
        <taxon>Nematocera</taxon>
        <taxon>Culicoidea</taxon>
        <taxon>Culicidae</taxon>
        <taxon>Anophelinae</taxon>
        <taxon>Anopheles</taxon>
    </lineage>
</organism>
<evidence type="ECO:0000313" key="2">
    <source>
        <dbReference type="Proteomes" id="UP000075885"/>
    </source>
</evidence>
<dbReference type="Proteomes" id="UP000075885">
    <property type="component" value="Unassembled WGS sequence"/>
</dbReference>
<dbReference type="AlphaFoldDB" id="A0A182PF56"/>
<reference evidence="2" key="1">
    <citation type="submission" date="2013-03" db="EMBL/GenBank/DDBJ databases">
        <title>The Genome Sequence of Anopheles epiroticus epiroticus2.</title>
        <authorList>
            <consortium name="The Broad Institute Genomics Platform"/>
            <person name="Neafsey D.E."/>
            <person name="Howell P."/>
            <person name="Walker B."/>
            <person name="Young S.K."/>
            <person name="Zeng Q."/>
            <person name="Gargeya S."/>
            <person name="Fitzgerald M."/>
            <person name="Haas B."/>
            <person name="Abouelleil A."/>
            <person name="Allen A.W."/>
            <person name="Alvarado L."/>
            <person name="Arachchi H.M."/>
            <person name="Berlin A.M."/>
            <person name="Chapman S.B."/>
            <person name="Gainer-Dewar J."/>
            <person name="Goldberg J."/>
            <person name="Griggs A."/>
            <person name="Gujja S."/>
            <person name="Hansen M."/>
            <person name="Howarth C."/>
            <person name="Imamovic A."/>
            <person name="Ireland A."/>
            <person name="Larimer J."/>
            <person name="McCowan C."/>
            <person name="Murphy C."/>
            <person name="Pearson M."/>
            <person name="Poon T.W."/>
            <person name="Priest M."/>
            <person name="Roberts A."/>
            <person name="Saif S."/>
            <person name="Shea T."/>
            <person name="Sisk P."/>
            <person name="Sykes S."/>
            <person name="Wortman J."/>
            <person name="Nusbaum C."/>
            <person name="Birren B."/>
        </authorList>
    </citation>
    <scope>NUCLEOTIDE SEQUENCE [LARGE SCALE GENOMIC DNA]</scope>
    <source>
        <strain evidence="2">Epiroticus2</strain>
    </source>
</reference>
<evidence type="ECO:0000313" key="1">
    <source>
        <dbReference type="EnsemblMetazoa" id="AEPI005561-PA"/>
    </source>
</evidence>
<sequence length="133" mass="15288">MAESNKTNARQQFIDAYTALVSGISTTRFDEYKDFFANEDDYALAIQEFRNGLQEALLAKVNRLWDESDIDGNVEILENLKIKAAGNATKMWRPTGKSVSEQVRPLVVNKLKTSLKFYQYQLGFQKDRTEVRL</sequence>
<proteinExistence type="predicted"/>
<keyword evidence="2" id="KW-1185">Reference proteome</keyword>
<name>A0A182PF56_9DIPT</name>
<dbReference type="VEuPathDB" id="VectorBase:AEPI005561"/>
<reference evidence="1" key="2">
    <citation type="submission" date="2020-05" db="UniProtKB">
        <authorList>
            <consortium name="EnsemblMetazoa"/>
        </authorList>
    </citation>
    <scope>IDENTIFICATION</scope>
    <source>
        <strain evidence="1">Epiroticus2</strain>
    </source>
</reference>